<gene>
    <name evidence="2" type="ORF">AZ78_4013</name>
</gene>
<feature type="chain" id="PRO_5007163730" description="Secreted protein" evidence="1">
    <location>
        <begin position="20"/>
        <end position="161"/>
    </location>
</feature>
<protein>
    <recommendedName>
        <fullName evidence="4">Secreted protein</fullName>
    </recommendedName>
</protein>
<dbReference type="OrthoDB" id="6025022at2"/>
<comment type="caution">
    <text evidence="2">The sequence shown here is derived from an EMBL/GenBank/DDBJ whole genome shotgun (WGS) entry which is preliminary data.</text>
</comment>
<dbReference type="Proteomes" id="UP000023435">
    <property type="component" value="Unassembled WGS sequence"/>
</dbReference>
<keyword evidence="1" id="KW-0732">Signal</keyword>
<dbReference type="RefSeq" id="WP_060410596.1">
    <property type="nucleotide sequence ID" value="NZ_JAJA02000001.1"/>
</dbReference>
<evidence type="ECO:0008006" key="4">
    <source>
        <dbReference type="Google" id="ProtNLM"/>
    </source>
</evidence>
<sequence>MRAILLGLILLTAIAPALAPAVGQTLPGEPFDVQTVLDEQTQIDKDIDAGTGPYAQLDDISMQELRERQRKLVAMLQGHQYDDLNEAQRTRARTHMVFIKYLGKTDDDQLICLRKRTTGSNRVERVCKLVAQLRDETKNSKDQAMQMLQNRTITPCGPGGC</sequence>
<evidence type="ECO:0000313" key="2">
    <source>
        <dbReference type="EMBL" id="KWS06457.1"/>
    </source>
</evidence>
<dbReference type="AlphaFoldDB" id="A0A120AHP0"/>
<reference evidence="2 3" key="1">
    <citation type="journal article" date="2014" name="Genome Announc.">
        <title>Draft Genome Sequence of Lysobacter capsici AZ78, a Bacterium Antagonistic to Plant-Pathogenic Oomycetes.</title>
        <authorList>
            <person name="Puopolo G."/>
            <person name="Sonego P."/>
            <person name="Engelen K."/>
            <person name="Pertot I."/>
        </authorList>
    </citation>
    <scope>NUCLEOTIDE SEQUENCE [LARGE SCALE GENOMIC DNA]</scope>
    <source>
        <strain evidence="2 3">AZ78</strain>
    </source>
</reference>
<organism evidence="2 3">
    <name type="scientific">Lysobacter capsici AZ78</name>
    <dbReference type="NCBI Taxonomy" id="1444315"/>
    <lineage>
        <taxon>Bacteria</taxon>
        <taxon>Pseudomonadati</taxon>
        <taxon>Pseudomonadota</taxon>
        <taxon>Gammaproteobacteria</taxon>
        <taxon>Lysobacterales</taxon>
        <taxon>Lysobacteraceae</taxon>
        <taxon>Lysobacter</taxon>
    </lineage>
</organism>
<dbReference type="EMBL" id="JAJA02000001">
    <property type="protein sequence ID" value="KWS06457.1"/>
    <property type="molecule type" value="Genomic_DNA"/>
</dbReference>
<evidence type="ECO:0000313" key="3">
    <source>
        <dbReference type="Proteomes" id="UP000023435"/>
    </source>
</evidence>
<evidence type="ECO:0000256" key="1">
    <source>
        <dbReference type="SAM" id="SignalP"/>
    </source>
</evidence>
<feature type="signal peptide" evidence="1">
    <location>
        <begin position="1"/>
        <end position="19"/>
    </location>
</feature>
<proteinExistence type="predicted"/>
<accession>A0A120AHP0</accession>
<keyword evidence="3" id="KW-1185">Reference proteome</keyword>
<name>A0A120AHP0_9GAMM</name>